<dbReference type="PANTHER" id="PTHR36701">
    <property type="entry name" value="EPOXYQUEUOSINE REDUCTASE QUEH"/>
    <property type="match status" value="1"/>
</dbReference>
<keyword evidence="5" id="KW-0560">Oxidoreductase</keyword>
<keyword evidence="3" id="KW-0479">Metal-binding</keyword>
<keyword evidence="1" id="KW-0004">4Fe-4S</keyword>
<dbReference type="InterPro" id="IPR003828">
    <property type="entry name" value="QueH"/>
</dbReference>
<dbReference type="GO" id="GO:0008616">
    <property type="term" value="P:tRNA queuosine(34) biosynthetic process"/>
    <property type="evidence" value="ECO:0007669"/>
    <property type="project" value="UniProtKB-KW"/>
</dbReference>
<protein>
    <recommendedName>
        <fullName evidence="12">Epoxyqueuosine reductase</fullName>
    </recommendedName>
</protein>
<proteinExistence type="predicted"/>
<dbReference type="SUPFAM" id="SSF52402">
    <property type="entry name" value="Adenine nucleotide alpha hydrolases-like"/>
    <property type="match status" value="1"/>
</dbReference>
<reference evidence="11" key="1">
    <citation type="journal article" date="2023" name="Commun. Biol.">
        <title>Genome analysis of Parmales, the sister group of diatoms, reveals the evolutionary specialization of diatoms from phago-mixotrophs to photoautotrophs.</title>
        <authorList>
            <person name="Ban H."/>
            <person name="Sato S."/>
            <person name="Yoshikawa S."/>
            <person name="Yamada K."/>
            <person name="Nakamura Y."/>
            <person name="Ichinomiya M."/>
            <person name="Sato N."/>
            <person name="Blanc-Mathieu R."/>
            <person name="Endo H."/>
            <person name="Kuwata A."/>
            <person name="Ogata H."/>
        </authorList>
    </citation>
    <scope>NUCLEOTIDE SEQUENCE [LARGE SCALE GENOMIC DNA]</scope>
    <source>
        <strain evidence="11">NIES 3701</strain>
    </source>
</reference>
<dbReference type="Gene3D" id="3.40.50.620">
    <property type="entry name" value="HUPs"/>
    <property type="match status" value="1"/>
</dbReference>
<comment type="caution">
    <text evidence="10">The sequence shown here is derived from an EMBL/GenBank/DDBJ whole genome shotgun (WGS) entry which is preliminary data.</text>
</comment>
<evidence type="ECO:0000256" key="4">
    <source>
        <dbReference type="ARBA" id="ARBA00022785"/>
    </source>
</evidence>
<dbReference type="AlphaFoldDB" id="A0A9W6ZVP4"/>
<accession>A0A9W6ZVP4</accession>
<dbReference type="PANTHER" id="PTHR36701:SF1">
    <property type="entry name" value="EPOXYQUEUOSINE REDUCTASE QUEH"/>
    <property type="match status" value="1"/>
</dbReference>
<dbReference type="OrthoDB" id="1448at2759"/>
<keyword evidence="2" id="KW-0819">tRNA processing</keyword>
<keyword evidence="7" id="KW-0411">Iron-sulfur</keyword>
<keyword evidence="8" id="KW-1015">Disulfide bond</keyword>
<evidence type="ECO:0000313" key="11">
    <source>
        <dbReference type="Proteomes" id="UP001165085"/>
    </source>
</evidence>
<name>A0A9W6ZVP4_9STRA</name>
<dbReference type="GO" id="GO:0046872">
    <property type="term" value="F:metal ion binding"/>
    <property type="evidence" value="ECO:0007669"/>
    <property type="project" value="UniProtKB-KW"/>
</dbReference>
<dbReference type="GO" id="GO:0051539">
    <property type="term" value="F:4 iron, 4 sulfur cluster binding"/>
    <property type="evidence" value="ECO:0007669"/>
    <property type="project" value="UniProtKB-KW"/>
</dbReference>
<evidence type="ECO:0000256" key="1">
    <source>
        <dbReference type="ARBA" id="ARBA00022485"/>
    </source>
</evidence>
<dbReference type="GO" id="GO:0016491">
    <property type="term" value="F:oxidoreductase activity"/>
    <property type="evidence" value="ECO:0007669"/>
    <property type="project" value="UniProtKB-KW"/>
</dbReference>
<keyword evidence="4" id="KW-0671">Queuosine biosynthesis</keyword>
<keyword evidence="9" id="KW-0676">Redox-active center</keyword>
<evidence type="ECO:0000256" key="9">
    <source>
        <dbReference type="ARBA" id="ARBA00023284"/>
    </source>
</evidence>
<dbReference type="EMBL" id="BRXY01000045">
    <property type="protein sequence ID" value="GMH57354.1"/>
    <property type="molecule type" value="Genomic_DNA"/>
</dbReference>
<gene>
    <name evidence="10" type="ORF">TrST_g8296</name>
</gene>
<dbReference type="Pfam" id="PF02677">
    <property type="entry name" value="QueH"/>
    <property type="match status" value="1"/>
</dbReference>
<evidence type="ECO:0000256" key="8">
    <source>
        <dbReference type="ARBA" id="ARBA00023157"/>
    </source>
</evidence>
<evidence type="ECO:0000256" key="2">
    <source>
        <dbReference type="ARBA" id="ARBA00022694"/>
    </source>
</evidence>
<organism evidence="10 11">
    <name type="scientific">Triparma strigata</name>
    <dbReference type="NCBI Taxonomy" id="1606541"/>
    <lineage>
        <taxon>Eukaryota</taxon>
        <taxon>Sar</taxon>
        <taxon>Stramenopiles</taxon>
        <taxon>Ochrophyta</taxon>
        <taxon>Bolidophyceae</taxon>
        <taxon>Parmales</taxon>
        <taxon>Triparmaceae</taxon>
        <taxon>Triparma</taxon>
    </lineage>
</organism>
<evidence type="ECO:0008006" key="12">
    <source>
        <dbReference type="Google" id="ProtNLM"/>
    </source>
</evidence>
<evidence type="ECO:0000256" key="6">
    <source>
        <dbReference type="ARBA" id="ARBA00023004"/>
    </source>
</evidence>
<evidence type="ECO:0000313" key="10">
    <source>
        <dbReference type="EMBL" id="GMH57354.1"/>
    </source>
</evidence>
<sequence length="324" mass="36500">MSALARKALSALTLSYDTDESKMPPHVLLAHQNYTTTLPDPSVLTPPEGSKVLLHSCCAPCSGAMIHEMSRMGLGVSVLFYNPNIHPYAEYLIRKEENVKFCEKLSIPFIDLDNGKDYDQKKWFALAKGMEGDAERGNRCTMCFDMRMMRTAAYAKENGFDVIATTNATSRWKDTEQVDGTAQAAADRFGLEYWRGAWKSDRLTLLKYQISAGERFYKQEYCGCSYSLRDSNLWREKEGIGKIKIGGEEAGLGSRWFTDAEVDAEEENQDVVDSFFADANAVADKVEEGNNRRDAWKVLKGDELKSLYEERKKGDHGGKGLNNW</sequence>
<keyword evidence="11" id="KW-1185">Reference proteome</keyword>
<evidence type="ECO:0000256" key="5">
    <source>
        <dbReference type="ARBA" id="ARBA00023002"/>
    </source>
</evidence>
<dbReference type="Proteomes" id="UP001165085">
    <property type="component" value="Unassembled WGS sequence"/>
</dbReference>
<dbReference type="InterPro" id="IPR014729">
    <property type="entry name" value="Rossmann-like_a/b/a_fold"/>
</dbReference>
<evidence type="ECO:0000256" key="7">
    <source>
        <dbReference type="ARBA" id="ARBA00023014"/>
    </source>
</evidence>
<evidence type="ECO:0000256" key="3">
    <source>
        <dbReference type="ARBA" id="ARBA00022723"/>
    </source>
</evidence>
<keyword evidence="6" id="KW-0408">Iron</keyword>